<dbReference type="STRING" id="43265.A0A545VEQ5"/>
<feature type="binding site" evidence="6">
    <location>
        <begin position="65"/>
        <end position="66"/>
    </location>
    <ligand>
        <name>FAD</name>
        <dbReference type="ChEBI" id="CHEBI:57692"/>
    </ligand>
</feature>
<keyword evidence="7" id="KW-0472">Membrane</keyword>
<keyword evidence="7" id="KW-0812">Transmembrane</keyword>
<dbReference type="PANTHER" id="PTHR11530">
    <property type="entry name" value="D-AMINO ACID OXIDASE"/>
    <property type="match status" value="1"/>
</dbReference>
<keyword evidence="5" id="KW-0560">Oxidoreductase</keyword>
<evidence type="ECO:0000256" key="6">
    <source>
        <dbReference type="PIRSR" id="PIRSR000189-1"/>
    </source>
</evidence>
<dbReference type="PANTHER" id="PTHR11530:SF26">
    <property type="entry name" value="FAD DEPENDENT OXIDOREDUCTASE SUPERFAMILY (AFU_ORTHOLOGUE AFUA_5G13940)"/>
    <property type="match status" value="1"/>
</dbReference>
<dbReference type="Gene3D" id="3.30.9.10">
    <property type="entry name" value="D-Amino Acid Oxidase, subunit A, domain 2"/>
    <property type="match status" value="1"/>
</dbReference>
<dbReference type="InterPro" id="IPR006076">
    <property type="entry name" value="FAD-dep_OxRdtase"/>
</dbReference>
<feature type="transmembrane region" description="Helical" evidence="7">
    <location>
        <begin position="20"/>
        <end position="37"/>
    </location>
</feature>
<dbReference type="EMBL" id="SPUK01000001">
    <property type="protein sequence ID" value="TQW00203.1"/>
    <property type="molecule type" value="Genomic_DNA"/>
</dbReference>
<organism evidence="9 10">
    <name type="scientific">Cordyceps javanica</name>
    <dbReference type="NCBI Taxonomy" id="43265"/>
    <lineage>
        <taxon>Eukaryota</taxon>
        <taxon>Fungi</taxon>
        <taxon>Dikarya</taxon>
        <taxon>Ascomycota</taxon>
        <taxon>Pezizomycotina</taxon>
        <taxon>Sordariomycetes</taxon>
        <taxon>Hypocreomycetidae</taxon>
        <taxon>Hypocreales</taxon>
        <taxon>Cordycipitaceae</taxon>
        <taxon>Cordyceps</taxon>
    </lineage>
</organism>
<dbReference type="AlphaFoldDB" id="A0A545VEQ5"/>
<feature type="binding site" evidence="6">
    <location>
        <position position="314"/>
    </location>
    <ligand>
        <name>D-dopa</name>
        <dbReference type="ChEBI" id="CHEBI:149689"/>
    </ligand>
</feature>
<dbReference type="GO" id="GO:0003884">
    <property type="term" value="F:D-amino-acid oxidase activity"/>
    <property type="evidence" value="ECO:0007669"/>
    <property type="project" value="InterPro"/>
</dbReference>
<gene>
    <name evidence="9" type="ORF">IF1G_00134</name>
</gene>
<evidence type="ECO:0000256" key="7">
    <source>
        <dbReference type="SAM" id="Phobius"/>
    </source>
</evidence>
<dbReference type="InterPro" id="IPR023209">
    <property type="entry name" value="DAO"/>
</dbReference>
<keyword evidence="7" id="KW-1133">Transmembrane helix</keyword>
<comment type="caution">
    <text evidence="9">The sequence shown here is derived from an EMBL/GenBank/DDBJ whole genome shotgun (WGS) entry which is preliminary data.</text>
</comment>
<dbReference type="SUPFAM" id="SSF51971">
    <property type="entry name" value="Nucleotide-binding domain"/>
    <property type="match status" value="1"/>
</dbReference>
<reference evidence="9 10" key="1">
    <citation type="journal article" date="2019" name="Appl. Microbiol. Biotechnol.">
        <title>Genome sequence of Isaria javanica and comparative genome analysis insights into family S53 peptidase evolution in fungal entomopathogens.</title>
        <authorList>
            <person name="Lin R."/>
            <person name="Zhang X."/>
            <person name="Xin B."/>
            <person name="Zou M."/>
            <person name="Gao Y."/>
            <person name="Qin F."/>
            <person name="Hu Q."/>
            <person name="Xie B."/>
            <person name="Cheng X."/>
        </authorList>
    </citation>
    <scope>NUCLEOTIDE SEQUENCE [LARGE SCALE GENOMIC DNA]</scope>
    <source>
        <strain evidence="9 10">IJ1G</strain>
    </source>
</reference>
<accession>A0A545VEQ5</accession>
<evidence type="ECO:0000259" key="8">
    <source>
        <dbReference type="Pfam" id="PF01266"/>
    </source>
</evidence>
<dbReference type="GO" id="GO:0019478">
    <property type="term" value="P:D-amino acid catabolic process"/>
    <property type="evidence" value="ECO:0007669"/>
    <property type="project" value="TreeGrafter"/>
</dbReference>
<feature type="domain" description="FAD dependent oxidoreductase" evidence="8">
    <location>
        <begin position="18"/>
        <end position="357"/>
    </location>
</feature>
<dbReference type="PROSITE" id="PS00677">
    <property type="entry name" value="DAO"/>
    <property type="match status" value="1"/>
</dbReference>
<dbReference type="GO" id="GO:0071949">
    <property type="term" value="F:FAD binding"/>
    <property type="evidence" value="ECO:0007669"/>
    <property type="project" value="InterPro"/>
</dbReference>
<comment type="similarity">
    <text evidence="2">Belongs to the DAMOX/DASOX family.</text>
</comment>
<dbReference type="InterPro" id="IPR006181">
    <property type="entry name" value="D-amino_acid_oxidase_CS"/>
</dbReference>
<proteinExistence type="inferred from homology"/>
<dbReference type="Proteomes" id="UP000315783">
    <property type="component" value="Unassembled WGS sequence"/>
</dbReference>
<evidence type="ECO:0000256" key="2">
    <source>
        <dbReference type="ARBA" id="ARBA00006730"/>
    </source>
</evidence>
<dbReference type="SUPFAM" id="SSF54373">
    <property type="entry name" value="FAD-linked reductases, C-terminal domain"/>
    <property type="match status" value="1"/>
</dbReference>
<evidence type="ECO:0000256" key="4">
    <source>
        <dbReference type="ARBA" id="ARBA00022827"/>
    </source>
</evidence>
<keyword evidence="10" id="KW-1185">Reference proteome</keyword>
<dbReference type="OrthoDB" id="2015447at2759"/>
<evidence type="ECO:0000313" key="10">
    <source>
        <dbReference type="Proteomes" id="UP000315783"/>
    </source>
</evidence>
<evidence type="ECO:0000256" key="5">
    <source>
        <dbReference type="ARBA" id="ARBA00023002"/>
    </source>
</evidence>
<dbReference type="GO" id="GO:0005737">
    <property type="term" value="C:cytoplasm"/>
    <property type="evidence" value="ECO:0007669"/>
    <property type="project" value="TreeGrafter"/>
</dbReference>
<feature type="binding site" evidence="6">
    <location>
        <position position="342"/>
    </location>
    <ligand>
        <name>D-dopa</name>
        <dbReference type="ChEBI" id="CHEBI:149689"/>
    </ligand>
</feature>
<sequence>MESDSYQKDMKSLVEKPHVVVVGAGVVGLSVAYRLLLADYRVTIVARDFPQPFETTDAKTQINYTSLWAGAHNRWVLPADDLDLGGKRDHSFALATFAHMDHLASTHGTETGIAFTTGVEYLEDPVPALYKDLTESEATKLGIRAFQLIDKKNLPEDVAWGCEYRSWCVNPMVYCMFLLRRICLLGGRTRNMALRALEEAFTLQASNCSIIVNCSGTGFGDAAVFPTRGQTVLVAEDCPATITRQNQDGTWTFCVPRPCAGGTIIGGTKQPNDWSTEADPDVRQHLLEAFSRTNPRMFADGRQPRVLRDIVGRRPTRRGGMRLEMETLAGNHCVVHAYGLGGRGFELSWGVAEAVLDLVKSQPSRSTSSPS</sequence>
<keyword evidence="3" id="KW-0285">Flavoprotein</keyword>
<evidence type="ECO:0000256" key="3">
    <source>
        <dbReference type="ARBA" id="ARBA00022630"/>
    </source>
</evidence>
<dbReference type="Gene3D" id="3.40.50.720">
    <property type="entry name" value="NAD(P)-binding Rossmann-like Domain"/>
    <property type="match status" value="1"/>
</dbReference>
<evidence type="ECO:0000256" key="1">
    <source>
        <dbReference type="ARBA" id="ARBA00001974"/>
    </source>
</evidence>
<keyword evidence="4 6" id="KW-0274">FAD</keyword>
<comment type="cofactor">
    <cofactor evidence="1 6">
        <name>FAD</name>
        <dbReference type="ChEBI" id="CHEBI:57692"/>
    </cofactor>
</comment>
<evidence type="ECO:0000313" key="9">
    <source>
        <dbReference type="EMBL" id="TQW00203.1"/>
    </source>
</evidence>
<name>A0A545VEQ5_9HYPO</name>
<dbReference type="Pfam" id="PF01266">
    <property type="entry name" value="DAO"/>
    <property type="match status" value="1"/>
</dbReference>
<dbReference type="PIRSF" id="PIRSF000189">
    <property type="entry name" value="D-aa_oxidase"/>
    <property type="match status" value="1"/>
</dbReference>
<protein>
    <submittedName>
        <fullName evidence="9">FAD dependent oxidoreductase-like protein</fullName>
    </submittedName>
</protein>